<protein>
    <submittedName>
        <fullName evidence="10">ABC transporter ATP-binding protein</fullName>
    </submittedName>
</protein>
<keyword evidence="8" id="KW-0472">Membrane</keyword>
<keyword evidence="7" id="KW-0406">Ion transport</keyword>
<dbReference type="InterPro" id="IPR050093">
    <property type="entry name" value="ABC_SmlMolc_Importer"/>
</dbReference>
<gene>
    <name evidence="10" type="ORF">JVW63_01955</name>
</gene>
<dbReference type="InterPro" id="IPR008995">
    <property type="entry name" value="Mo/tungstate-bd_C_term_dom"/>
</dbReference>
<evidence type="ECO:0000256" key="5">
    <source>
        <dbReference type="ARBA" id="ARBA00022840"/>
    </source>
</evidence>
<comment type="caution">
    <text evidence="10">The sequence shown here is derived from an EMBL/GenBank/DDBJ whole genome shotgun (WGS) entry which is preliminary data.</text>
</comment>
<organism evidence="10 11">
    <name type="scientific">Flaviflexus equikiangi</name>
    <dbReference type="NCBI Taxonomy" id="2758573"/>
    <lineage>
        <taxon>Bacteria</taxon>
        <taxon>Bacillati</taxon>
        <taxon>Actinomycetota</taxon>
        <taxon>Actinomycetes</taxon>
        <taxon>Actinomycetales</taxon>
        <taxon>Actinomycetaceae</taxon>
        <taxon>Flaviflexus</taxon>
    </lineage>
</organism>
<dbReference type="Proteomes" id="UP000705983">
    <property type="component" value="Unassembled WGS sequence"/>
</dbReference>
<dbReference type="RefSeq" id="WP_187996009.1">
    <property type="nucleotide sequence ID" value="NZ_JACEXG010000001.1"/>
</dbReference>
<keyword evidence="6" id="KW-0408">Iron</keyword>
<dbReference type="InterPro" id="IPR003439">
    <property type="entry name" value="ABC_transporter-like_ATP-bd"/>
</dbReference>
<dbReference type="PANTHER" id="PTHR42781:SF4">
    <property type="entry name" value="SPERMIDINE_PUTRESCINE IMPORT ATP-BINDING PROTEIN POTA"/>
    <property type="match status" value="1"/>
</dbReference>
<dbReference type="CDD" id="cd03259">
    <property type="entry name" value="ABC_Carb_Solutes_like"/>
    <property type="match status" value="1"/>
</dbReference>
<dbReference type="PANTHER" id="PTHR42781">
    <property type="entry name" value="SPERMIDINE/PUTRESCINE IMPORT ATP-BINDING PROTEIN POTA"/>
    <property type="match status" value="1"/>
</dbReference>
<evidence type="ECO:0000313" key="10">
    <source>
        <dbReference type="EMBL" id="MBM9432475.1"/>
    </source>
</evidence>
<dbReference type="InterPro" id="IPR015853">
    <property type="entry name" value="ABC_transpr_FbpC"/>
</dbReference>
<evidence type="ECO:0000256" key="7">
    <source>
        <dbReference type="ARBA" id="ARBA00023065"/>
    </source>
</evidence>
<reference evidence="11" key="1">
    <citation type="submission" date="2021-02" db="EMBL/GenBank/DDBJ databases">
        <title>Leucobacter sp. CX169.</title>
        <authorList>
            <person name="Cheng Y."/>
        </authorList>
    </citation>
    <scope>NUCLEOTIDE SEQUENCE [LARGE SCALE GENOMIC DNA]</scope>
    <source>
        <strain evidence="11">JY899</strain>
    </source>
</reference>
<dbReference type="PROSITE" id="PS50893">
    <property type="entry name" value="ABC_TRANSPORTER_2"/>
    <property type="match status" value="1"/>
</dbReference>
<evidence type="ECO:0000256" key="1">
    <source>
        <dbReference type="ARBA" id="ARBA00022448"/>
    </source>
</evidence>
<keyword evidence="1" id="KW-0813">Transport</keyword>
<proteinExistence type="predicted"/>
<dbReference type="Gene3D" id="3.40.50.300">
    <property type="entry name" value="P-loop containing nucleotide triphosphate hydrolases"/>
    <property type="match status" value="1"/>
</dbReference>
<keyword evidence="3" id="KW-0410">Iron transport</keyword>
<evidence type="ECO:0000256" key="4">
    <source>
        <dbReference type="ARBA" id="ARBA00022741"/>
    </source>
</evidence>
<dbReference type="GO" id="GO:0005524">
    <property type="term" value="F:ATP binding"/>
    <property type="evidence" value="ECO:0007669"/>
    <property type="project" value="UniProtKB-KW"/>
</dbReference>
<dbReference type="SMART" id="SM00382">
    <property type="entry name" value="AAA"/>
    <property type="match status" value="1"/>
</dbReference>
<dbReference type="SUPFAM" id="SSF52540">
    <property type="entry name" value="P-loop containing nucleoside triphosphate hydrolases"/>
    <property type="match status" value="1"/>
</dbReference>
<accession>A0ABS2TCU2</accession>
<name>A0ABS2TCU2_9ACTO</name>
<dbReference type="InterPro" id="IPR027417">
    <property type="entry name" value="P-loop_NTPase"/>
</dbReference>
<dbReference type="Pfam" id="PF00005">
    <property type="entry name" value="ABC_tran"/>
    <property type="match status" value="1"/>
</dbReference>
<dbReference type="SUPFAM" id="SSF50331">
    <property type="entry name" value="MOP-like"/>
    <property type="match status" value="1"/>
</dbReference>
<evidence type="ECO:0000256" key="6">
    <source>
        <dbReference type="ARBA" id="ARBA00023004"/>
    </source>
</evidence>
<feature type="domain" description="ABC transporter" evidence="9">
    <location>
        <begin position="5"/>
        <end position="237"/>
    </location>
</feature>
<dbReference type="InterPro" id="IPR003593">
    <property type="entry name" value="AAA+_ATPase"/>
</dbReference>
<keyword evidence="4" id="KW-0547">Nucleotide-binding</keyword>
<keyword evidence="2" id="KW-1003">Cell membrane</keyword>
<sequence length="353" mass="37891">MVGSVEGLRVEGLCVDMGSPIIRDLSLDIPRGGILAVVGPSGCGKTTLLKTIAGLMKPHRGRILIDGDDVTRVRAQSRQTGLVFQSPTLFPGVTVRDNIAFGLDDARMSERRRNDRVDSAMAIMNVTGLAQRLPHELSGGQGQRVCLARTLVRRPRVLLLDEPVAHVEAALRHAIHADIDTQVRRMGLSAIYVTHDIDEACTVGDRIAIMNEGRIVQMGSPRWVYDHPDSLFVAHLMGVENILSGTATALRGDSAHVTIGKLRVTLPCHPTVTPGPVTVFVTPESIALDSPDGLTGQIIAVGFARSHMVYDVETDIGTLVVHEPTSVEPRPLGTPVTVTLTGGWVRPGSHQAP</sequence>
<evidence type="ECO:0000256" key="2">
    <source>
        <dbReference type="ARBA" id="ARBA00022475"/>
    </source>
</evidence>
<keyword evidence="11" id="KW-1185">Reference proteome</keyword>
<evidence type="ECO:0000259" key="9">
    <source>
        <dbReference type="PROSITE" id="PS50893"/>
    </source>
</evidence>
<evidence type="ECO:0000313" key="11">
    <source>
        <dbReference type="Proteomes" id="UP000705983"/>
    </source>
</evidence>
<evidence type="ECO:0000256" key="3">
    <source>
        <dbReference type="ARBA" id="ARBA00022496"/>
    </source>
</evidence>
<evidence type="ECO:0000256" key="8">
    <source>
        <dbReference type="ARBA" id="ARBA00023136"/>
    </source>
</evidence>
<dbReference type="EMBL" id="JAFFJS010000001">
    <property type="protein sequence ID" value="MBM9432475.1"/>
    <property type="molecule type" value="Genomic_DNA"/>
</dbReference>
<keyword evidence="5 10" id="KW-0067">ATP-binding</keyword>